<evidence type="ECO:0000313" key="4">
    <source>
        <dbReference type="EMBL" id="SMF39396.1"/>
    </source>
</evidence>
<dbReference type="InterPro" id="IPR036086">
    <property type="entry name" value="ParB/Sulfiredoxin_sf"/>
</dbReference>
<dbReference type="InterPro" id="IPR003115">
    <property type="entry name" value="ParB_N"/>
</dbReference>
<dbReference type="Gene3D" id="3.90.1530.30">
    <property type="match status" value="1"/>
</dbReference>
<dbReference type="InterPro" id="IPR050336">
    <property type="entry name" value="Chromosome_partition/occlusion"/>
</dbReference>
<dbReference type="SUPFAM" id="SSF109709">
    <property type="entry name" value="KorB DNA-binding domain-like"/>
    <property type="match status" value="1"/>
</dbReference>
<dbReference type="GO" id="GO:0007059">
    <property type="term" value="P:chromosome segregation"/>
    <property type="evidence" value="ECO:0007669"/>
    <property type="project" value="TreeGrafter"/>
</dbReference>
<organism evidence="4 5">
    <name type="scientific">Azospirillum oryzae</name>
    <dbReference type="NCBI Taxonomy" id="286727"/>
    <lineage>
        <taxon>Bacteria</taxon>
        <taxon>Pseudomonadati</taxon>
        <taxon>Pseudomonadota</taxon>
        <taxon>Alphaproteobacteria</taxon>
        <taxon>Rhodospirillales</taxon>
        <taxon>Azospirillaceae</taxon>
        <taxon>Azospirillum</taxon>
    </lineage>
</organism>
<dbReference type="Proteomes" id="UP000192936">
    <property type="component" value="Unassembled WGS sequence"/>
</dbReference>
<dbReference type="Gene3D" id="1.10.10.2830">
    <property type="match status" value="1"/>
</dbReference>
<accession>A0A1X7ET20</accession>
<dbReference type="GO" id="GO:0005694">
    <property type="term" value="C:chromosome"/>
    <property type="evidence" value="ECO:0007669"/>
    <property type="project" value="TreeGrafter"/>
</dbReference>
<feature type="region of interest" description="Disordered" evidence="2">
    <location>
        <begin position="624"/>
        <end position="695"/>
    </location>
</feature>
<reference evidence="4 5" key="1">
    <citation type="submission" date="2017-04" db="EMBL/GenBank/DDBJ databases">
        <authorList>
            <person name="Afonso C.L."/>
            <person name="Miller P.J."/>
            <person name="Scott M.A."/>
            <person name="Spackman E."/>
            <person name="Goraichik I."/>
            <person name="Dimitrov K.M."/>
            <person name="Suarez D.L."/>
            <person name="Swayne D.E."/>
        </authorList>
    </citation>
    <scope>NUCLEOTIDE SEQUENCE [LARGE SCALE GENOMIC DNA]</scope>
    <source>
        <strain evidence="4 5">A2P</strain>
    </source>
</reference>
<evidence type="ECO:0000313" key="5">
    <source>
        <dbReference type="Proteomes" id="UP000192936"/>
    </source>
</evidence>
<dbReference type="AlphaFoldDB" id="A0A1X7ET20"/>
<dbReference type="PANTHER" id="PTHR33375:SF7">
    <property type="entry name" value="CHROMOSOME 2-PARTITIONING PROTEIN PARB-RELATED"/>
    <property type="match status" value="1"/>
</dbReference>
<dbReference type="Pfam" id="PF17762">
    <property type="entry name" value="HTH_ParB"/>
    <property type="match status" value="1"/>
</dbReference>
<dbReference type="EMBL" id="FXAK01000003">
    <property type="protein sequence ID" value="SMF39396.1"/>
    <property type="molecule type" value="Genomic_DNA"/>
</dbReference>
<feature type="compositionally biased region" description="Basic and acidic residues" evidence="2">
    <location>
        <begin position="647"/>
        <end position="671"/>
    </location>
</feature>
<sequence length="695" mass="75667">MHTAAITSPIVEIALSKLVSSKQNVRKTGGQTLDQLAANIEAKGLIHNLAVVPVEKDGKPTGKFAVVAGGRRLAALKLLAKRKRIPAGHPIPCTVRTAAEAVETSLAENVIREAMHPADEFEAFRVIIDQEGATVEEVAARFGVEPLYVSRRLRLAQVSPKLLDLYRTGKLTAAHMQAFALSDSHAAQEAAYFEAPEYRRDPQSIRSVLTHDDVKPMEDRRARFITADAYLAAGGTVRQDLFAAPGAAPWTDAALVERLALEKLETVAAQVRAEGWKWVEVQTHVTYERRNTFARVHAEDVPLSEADAAELERLEQEYDALAEQDDADPAALAALDEQMQTIRAREDHWSAEKLAIAGALVSLDYQGAVQIDRGMVRPEDERAIRQGAAEQDSDGATESTAGARKPMTAALMLRLTAQRTMALRAELMERPDVALVAIVHNLMAPVFYGTNSYSRPSALEISVDQRGRAAALDAEGIEGCAAKQAVTDRHGWWLLRIPAAHHEAWEWLMEQDQETILSLLAYCTAQTVNAVRHPHNTESDERLVASNDLAASLGLDMAKWWEPTAETYLASVPKDAILDAVREGVSPEAADNLANMKKAALVAEAELRLAGSGWLPVPLRSHLDQQEEEADQPAAQDDGQSLNAAATDDHGADRHDDRHQNQEPADTEAHPTDTTVDPLALPPADQDAHPIALAA</sequence>
<dbReference type="CDD" id="cd16406">
    <property type="entry name" value="ParB_N_like"/>
    <property type="match status" value="1"/>
</dbReference>
<gene>
    <name evidence="4" type="ORF">SAMN02982917_1986</name>
</gene>
<proteinExistence type="inferred from homology"/>
<dbReference type="SUPFAM" id="SSF110849">
    <property type="entry name" value="ParB/Sulfiredoxin"/>
    <property type="match status" value="1"/>
</dbReference>
<comment type="similarity">
    <text evidence="1">Belongs to the ParB family.</text>
</comment>
<dbReference type="InterPro" id="IPR041468">
    <property type="entry name" value="HTH_ParB/Spo0J"/>
</dbReference>
<evidence type="ECO:0000256" key="1">
    <source>
        <dbReference type="ARBA" id="ARBA00006295"/>
    </source>
</evidence>
<dbReference type="STRING" id="286727.SAMN02982917_1986"/>
<dbReference type="FunFam" id="1.10.10.2830:FF:000001">
    <property type="entry name" value="Chromosome partitioning protein ParB"/>
    <property type="match status" value="1"/>
</dbReference>
<dbReference type="SMART" id="SM00470">
    <property type="entry name" value="ParB"/>
    <property type="match status" value="1"/>
</dbReference>
<dbReference type="Pfam" id="PF02195">
    <property type="entry name" value="ParB_N"/>
    <property type="match status" value="1"/>
</dbReference>
<dbReference type="OrthoDB" id="9813122at2"/>
<dbReference type="RefSeq" id="WP_085084788.1">
    <property type="nucleotide sequence ID" value="NZ_FXAK01000003.1"/>
</dbReference>
<evidence type="ECO:0000256" key="2">
    <source>
        <dbReference type="SAM" id="MobiDB-lite"/>
    </source>
</evidence>
<name>A0A1X7ET20_9PROT</name>
<dbReference type="PANTHER" id="PTHR33375">
    <property type="entry name" value="CHROMOSOME-PARTITIONING PROTEIN PARB-RELATED"/>
    <property type="match status" value="1"/>
</dbReference>
<protein>
    <submittedName>
        <fullName evidence="4">Chromosome partitioning protein, ParB family</fullName>
    </submittedName>
</protein>
<feature type="domain" description="ParB-like N-terminal" evidence="3">
    <location>
        <begin position="11"/>
        <end position="110"/>
    </location>
</feature>
<evidence type="ECO:0000259" key="3">
    <source>
        <dbReference type="SMART" id="SM00470"/>
    </source>
</evidence>